<gene>
    <name evidence="1" type="ORF">NQ176_g6151</name>
</gene>
<protein>
    <submittedName>
        <fullName evidence="1">Uncharacterized protein</fullName>
    </submittedName>
</protein>
<comment type="caution">
    <text evidence="1">The sequence shown here is derived from an EMBL/GenBank/DDBJ whole genome shotgun (WGS) entry which is preliminary data.</text>
</comment>
<proteinExistence type="predicted"/>
<sequence length="307" mass="33294">MHLLTSRDSPALTAAANFPSIESQLRDGFPSPYTLADAEAFLSRPKPSDGSALLPTHLGIFLKSGNFGNMDGPEPRLIGGIGFIISTNVGFRTWELGYWFTPDVWRNGYGLEAVKAMTDFAFTTWPELNRIEAVPYSSNIASRNLLLKAGFKEEGIKRGSVFKSGKFQDHNDPTVQTPMHSGNDVSGLQVCLADVEFSKLILQHGASICLARSHAILTNLQPDDSTIHAGDSLQPSGSGSSSRPSSNRTGIMPGAVLGAAAGVRETRRRLRWRRSGEHRIGWQETNAASISANRSQGPDINQDDETK</sequence>
<evidence type="ECO:0000313" key="1">
    <source>
        <dbReference type="EMBL" id="KAJ2974257.1"/>
    </source>
</evidence>
<keyword evidence="2" id="KW-1185">Reference proteome</keyword>
<dbReference type="Proteomes" id="UP001143910">
    <property type="component" value="Unassembled WGS sequence"/>
</dbReference>
<organism evidence="1 2">
    <name type="scientific">Zarea fungicola</name>
    <dbReference type="NCBI Taxonomy" id="93591"/>
    <lineage>
        <taxon>Eukaryota</taxon>
        <taxon>Fungi</taxon>
        <taxon>Dikarya</taxon>
        <taxon>Ascomycota</taxon>
        <taxon>Pezizomycotina</taxon>
        <taxon>Sordariomycetes</taxon>
        <taxon>Hypocreomycetidae</taxon>
        <taxon>Hypocreales</taxon>
        <taxon>Cordycipitaceae</taxon>
        <taxon>Zarea</taxon>
    </lineage>
</organism>
<name>A0ACC1N4R6_9HYPO</name>
<accession>A0ACC1N4R6</accession>
<evidence type="ECO:0000313" key="2">
    <source>
        <dbReference type="Proteomes" id="UP001143910"/>
    </source>
</evidence>
<dbReference type="EMBL" id="JANJQO010000853">
    <property type="protein sequence ID" value="KAJ2974257.1"/>
    <property type="molecule type" value="Genomic_DNA"/>
</dbReference>
<reference evidence="1" key="1">
    <citation type="submission" date="2022-08" db="EMBL/GenBank/DDBJ databases">
        <title>Genome Sequence of Lecanicillium fungicola.</title>
        <authorList>
            <person name="Buettner E."/>
        </authorList>
    </citation>
    <scope>NUCLEOTIDE SEQUENCE</scope>
    <source>
        <strain evidence="1">Babe33</strain>
    </source>
</reference>